<feature type="region of interest" description="Disordered" evidence="1">
    <location>
        <begin position="1"/>
        <end position="20"/>
    </location>
</feature>
<protein>
    <submittedName>
        <fullName evidence="2">Uncharacterized protein</fullName>
    </submittedName>
</protein>
<feature type="compositionally biased region" description="Basic and acidic residues" evidence="1">
    <location>
        <begin position="88"/>
        <end position="98"/>
    </location>
</feature>
<name>A0ABQ2FW63_9ACTN</name>
<comment type="caution">
    <text evidence="2">The sequence shown here is derived from an EMBL/GenBank/DDBJ whole genome shotgun (WGS) entry which is preliminary data.</text>
</comment>
<evidence type="ECO:0000256" key="1">
    <source>
        <dbReference type="SAM" id="MobiDB-lite"/>
    </source>
</evidence>
<gene>
    <name evidence="2" type="ORF">GCM10011589_15790</name>
</gene>
<feature type="region of interest" description="Disordered" evidence="1">
    <location>
        <begin position="36"/>
        <end position="98"/>
    </location>
</feature>
<feature type="compositionally biased region" description="Basic residues" evidence="1">
    <location>
        <begin position="71"/>
        <end position="80"/>
    </location>
</feature>
<feature type="compositionally biased region" description="Basic and acidic residues" evidence="1">
    <location>
        <begin position="50"/>
        <end position="61"/>
    </location>
</feature>
<dbReference type="EMBL" id="BMMI01000002">
    <property type="protein sequence ID" value="GGL60575.1"/>
    <property type="molecule type" value="Genomic_DNA"/>
</dbReference>
<sequence length="98" mass="10974">MTGRISAERPLDRSGELEPASVRGVLVIDARFRGDRAAGAAPGSGCQGRRRTDGSADEERRRRTATQGYWHPRRPPRARGGRQTAHVRVTERVREQDR</sequence>
<feature type="compositionally biased region" description="Basic and acidic residues" evidence="1">
    <location>
        <begin position="1"/>
        <end position="16"/>
    </location>
</feature>
<organism evidence="2 3">
    <name type="scientific">Modestobacter marinus</name>
    <dbReference type="NCBI Taxonomy" id="477641"/>
    <lineage>
        <taxon>Bacteria</taxon>
        <taxon>Bacillati</taxon>
        <taxon>Actinomycetota</taxon>
        <taxon>Actinomycetes</taxon>
        <taxon>Geodermatophilales</taxon>
        <taxon>Geodermatophilaceae</taxon>
        <taxon>Modestobacter</taxon>
    </lineage>
</organism>
<dbReference type="Proteomes" id="UP000648663">
    <property type="component" value="Unassembled WGS sequence"/>
</dbReference>
<evidence type="ECO:0000313" key="2">
    <source>
        <dbReference type="EMBL" id="GGL60575.1"/>
    </source>
</evidence>
<keyword evidence="3" id="KW-1185">Reference proteome</keyword>
<evidence type="ECO:0000313" key="3">
    <source>
        <dbReference type="Proteomes" id="UP000648663"/>
    </source>
</evidence>
<proteinExistence type="predicted"/>
<reference evidence="3" key="1">
    <citation type="journal article" date="2019" name="Int. J. Syst. Evol. Microbiol.">
        <title>The Global Catalogue of Microorganisms (GCM) 10K type strain sequencing project: providing services to taxonomists for standard genome sequencing and annotation.</title>
        <authorList>
            <consortium name="The Broad Institute Genomics Platform"/>
            <consortium name="The Broad Institute Genome Sequencing Center for Infectious Disease"/>
            <person name="Wu L."/>
            <person name="Ma J."/>
        </authorList>
    </citation>
    <scope>NUCLEOTIDE SEQUENCE [LARGE SCALE GENOMIC DNA]</scope>
    <source>
        <strain evidence="3">CGMCC 4.5581</strain>
    </source>
</reference>
<accession>A0ABQ2FW63</accession>